<evidence type="ECO:0000313" key="3">
    <source>
        <dbReference type="EMBL" id="KAG0250899.1"/>
    </source>
</evidence>
<dbReference type="PROSITE" id="PS51035">
    <property type="entry name" value="BAG"/>
    <property type="match status" value="1"/>
</dbReference>
<keyword evidence="4" id="KW-1185">Reference proteome</keyword>
<accession>A0A9P6PQS7</accession>
<dbReference type="InterPro" id="IPR003103">
    <property type="entry name" value="BAG_domain"/>
</dbReference>
<sequence>MYSIFSDPRLTQGTRRRQDRQDFFPGFSDSLFFDPLSYHQSNANDNDDDDGGEEYPFFANQPQKHRQGRQPRHQQQRQQHQSQPQHQYEQQPQQPQQQHEEEPDEMEERQPMAEQQRHESAQGRHQRQQRKQHQQHQQHQQPQTHIPQTQAGDGSKRRNRRQRRREKKGFGVNETPATQVPLTQARGQQPHEDYMQSLVEGAFGDKVSLSDASPVTKSPTSSVPISSQRSYAPKYEDRSKEDMDQDEKDVEDEEDEEAEKEDEDIGDDFAEDVEEDQMAPDLEQQQKSWAELSKIDSDLDKLSEELNQIVTGAISNKRTILMTEENLVKVMLRVDSVESGGSDAIRKQRKALIAKTERLLAKVDEFKHRTKISAYYPRN</sequence>
<feature type="compositionally biased region" description="Basic residues" evidence="1">
    <location>
        <begin position="63"/>
        <end position="75"/>
    </location>
</feature>
<feature type="compositionally biased region" description="Acidic residues" evidence="1">
    <location>
        <begin position="243"/>
        <end position="278"/>
    </location>
</feature>
<dbReference type="AlphaFoldDB" id="A0A9P6PQS7"/>
<feature type="compositionally biased region" description="Basic and acidic residues" evidence="1">
    <location>
        <begin position="108"/>
        <end position="122"/>
    </location>
</feature>
<dbReference type="InterPro" id="IPR036533">
    <property type="entry name" value="BAG_dom_sf"/>
</dbReference>
<feature type="region of interest" description="Disordered" evidence="1">
    <location>
        <begin position="1"/>
        <end position="290"/>
    </location>
</feature>
<dbReference type="SMART" id="SM00264">
    <property type="entry name" value="BAG"/>
    <property type="match status" value="1"/>
</dbReference>
<feature type="compositionally biased region" description="Basic residues" evidence="1">
    <location>
        <begin position="124"/>
        <end position="136"/>
    </location>
</feature>
<dbReference type="GO" id="GO:0051087">
    <property type="term" value="F:protein-folding chaperone binding"/>
    <property type="evidence" value="ECO:0007669"/>
    <property type="project" value="InterPro"/>
</dbReference>
<feature type="compositionally biased region" description="Low complexity" evidence="1">
    <location>
        <begin position="213"/>
        <end position="227"/>
    </location>
</feature>
<evidence type="ECO:0000259" key="2">
    <source>
        <dbReference type="PROSITE" id="PS51035"/>
    </source>
</evidence>
<organism evidence="3 4">
    <name type="scientific">Mortierella polycephala</name>
    <dbReference type="NCBI Taxonomy" id="41804"/>
    <lineage>
        <taxon>Eukaryota</taxon>
        <taxon>Fungi</taxon>
        <taxon>Fungi incertae sedis</taxon>
        <taxon>Mucoromycota</taxon>
        <taxon>Mortierellomycotina</taxon>
        <taxon>Mortierellomycetes</taxon>
        <taxon>Mortierellales</taxon>
        <taxon>Mortierellaceae</taxon>
        <taxon>Mortierella</taxon>
    </lineage>
</organism>
<feature type="compositionally biased region" description="Low complexity" evidence="1">
    <location>
        <begin position="76"/>
        <end position="97"/>
    </location>
</feature>
<reference evidence="3" key="1">
    <citation type="journal article" date="2020" name="Fungal Divers.">
        <title>Resolving the Mortierellaceae phylogeny through synthesis of multi-gene phylogenetics and phylogenomics.</title>
        <authorList>
            <person name="Vandepol N."/>
            <person name="Liber J."/>
            <person name="Desiro A."/>
            <person name="Na H."/>
            <person name="Kennedy M."/>
            <person name="Barry K."/>
            <person name="Grigoriev I.V."/>
            <person name="Miller A.N."/>
            <person name="O'Donnell K."/>
            <person name="Stajich J.E."/>
            <person name="Bonito G."/>
        </authorList>
    </citation>
    <scope>NUCLEOTIDE SEQUENCE</scope>
    <source>
        <strain evidence="3">KOD948</strain>
    </source>
</reference>
<feature type="compositionally biased region" description="Polar residues" evidence="1">
    <location>
        <begin position="175"/>
        <end position="187"/>
    </location>
</feature>
<feature type="domain" description="BAG" evidence="2">
    <location>
        <begin position="291"/>
        <end position="367"/>
    </location>
</feature>
<protein>
    <recommendedName>
        <fullName evidence="2">BAG domain-containing protein</fullName>
    </recommendedName>
</protein>
<comment type="caution">
    <text evidence="3">The sequence shown here is derived from an EMBL/GenBank/DDBJ whole genome shotgun (WGS) entry which is preliminary data.</text>
</comment>
<dbReference type="Gene3D" id="1.20.58.120">
    <property type="entry name" value="BAG domain"/>
    <property type="match status" value="1"/>
</dbReference>
<gene>
    <name evidence="3" type="ORF">BG011_007995</name>
</gene>
<dbReference type="OrthoDB" id="333905at2759"/>
<feature type="compositionally biased region" description="Low complexity" evidence="1">
    <location>
        <begin position="137"/>
        <end position="150"/>
    </location>
</feature>
<name>A0A9P6PQS7_9FUNG</name>
<proteinExistence type="predicted"/>
<dbReference type="EMBL" id="JAAAJA010000637">
    <property type="protein sequence ID" value="KAG0250899.1"/>
    <property type="molecule type" value="Genomic_DNA"/>
</dbReference>
<evidence type="ECO:0000313" key="4">
    <source>
        <dbReference type="Proteomes" id="UP000726737"/>
    </source>
</evidence>
<dbReference type="Proteomes" id="UP000726737">
    <property type="component" value="Unassembled WGS sequence"/>
</dbReference>
<evidence type="ECO:0000256" key="1">
    <source>
        <dbReference type="SAM" id="MobiDB-lite"/>
    </source>
</evidence>
<dbReference type="SUPFAM" id="SSF63491">
    <property type="entry name" value="BAG domain"/>
    <property type="match status" value="1"/>
</dbReference>
<dbReference type="Pfam" id="PF02179">
    <property type="entry name" value="BAG"/>
    <property type="match status" value="1"/>
</dbReference>
<feature type="compositionally biased region" description="Basic residues" evidence="1">
    <location>
        <begin position="157"/>
        <end position="167"/>
    </location>
</feature>